<keyword evidence="1" id="KW-1133">Transmembrane helix</keyword>
<evidence type="ECO:0000256" key="1">
    <source>
        <dbReference type="SAM" id="Phobius"/>
    </source>
</evidence>
<keyword evidence="3" id="KW-1185">Reference proteome</keyword>
<sequence length="68" mass="7163">MTFPLFSVVLGALVLVGGVLLLTPLGRERRTVVTVAIVLLSAVVLAGLEIMALFLGVLSSSDWLPDQN</sequence>
<evidence type="ECO:0000313" key="2">
    <source>
        <dbReference type="EMBL" id="GAA1493928.1"/>
    </source>
</evidence>
<accession>A0ABP4K4Z2</accession>
<dbReference type="EMBL" id="BAAAJX010000011">
    <property type="protein sequence ID" value="GAA1493928.1"/>
    <property type="molecule type" value="Genomic_DNA"/>
</dbReference>
<feature type="transmembrane region" description="Helical" evidence="1">
    <location>
        <begin position="32"/>
        <end position="58"/>
    </location>
</feature>
<comment type="caution">
    <text evidence="2">The sequence shown here is derived from an EMBL/GenBank/DDBJ whole genome shotgun (WGS) entry which is preliminary data.</text>
</comment>
<gene>
    <name evidence="2" type="ORF">GCM10009627_22740</name>
</gene>
<dbReference type="RefSeq" id="WP_204607253.1">
    <property type="nucleotide sequence ID" value="NZ_BAAAJX010000011.1"/>
</dbReference>
<protein>
    <submittedName>
        <fullName evidence="2">Uncharacterized protein</fullName>
    </submittedName>
</protein>
<reference evidence="3" key="1">
    <citation type="journal article" date="2019" name="Int. J. Syst. Evol. Microbiol.">
        <title>The Global Catalogue of Microorganisms (GCM) 10K type strain sequencing project: providing services to taxonomists for standard genome sequencing and annotation.</title>
        <authorList>
            <consortium name="The Broad Institute Genomics Platform"/>
            <consortium name="The Broad Institute Genome Sequencing Center for Infectious Disease"/>
            <person name="Wu L."/>
            <person name="Ma J."/>
        </authorList>
    </citation>
    <scope>NUCLEOTIDE SEQUENCE [LARGE SCALE GENOMIC DNA]</scope>
    <source>
        <strain evidence="3">JCM 12140</strain>
    </source>
</reference>
<keyword evidence="1" id="KW-0812">Transmembrane</keyword>
<proteinExistence type="predicted"/>
<evidence type="ECO:0000313" key="3">
    <source>
        <dbReference type="Proteomes" id="UP001501742"/>
    </source>
</evidence>
<feature type="transmembrane region" description="Helical" evidence="1">
    <location>
        <begin position="6"/>
        <end position="25"/>
    </location>
</feature>
<keyword evidence="1" id="KW-0472">Membrane</keyword>
<name>A0ABP4K4Z2_9MICO</name>
<dbReference type="Proteomes" id="UP001501742">
    <property type="component" value="Unassembled WGS sequence"/>
</dbReference>
<organism evidence="2 3">
    <name type="scientific">Curtobacterium herbarum</name>
    <dbReference type="NCBI Taxonomy" id="150122"/>
    <lineage>
        <taxon>Bacteria</taxon>
        <taxon>Bacillati</taxon>
        <taxon>Actinomycetota</taxon>
        <taxon>Actinomycetes</taxon>
        <taxon>Micrococcales</taxon>
        <taxon>Microbacteriaceae</taxon>
        <taxon>Curtobacterium</taxon>
    </lineage>
</organism>